<evidence type="ECO:0000259" key="2">
    <source>
        <dbReference type="Pfam" id="PF03732"/>
    </source>
</evidence>
<dbReference type="InterPro" id="IPR005162">
    <property type="entry name" value="Retrotrans_gag_dom"/>
</dbReference>
<dbReference type="Pfam" id="PF03732">
    <property type="entry name" value="Retrotrans_gag"/>
    <property type="match status" value="1"/>
</dbReference>
<protein>
    <recommendedName>
        <fullName evidence="2">Retrotransposon gag domain-containing protein</fullName>
    </recommendedName>
</protein>
<feature type="compositionally biased region" description="Acidic residues" evidence="1">
    <location>
        <begin position="12"/>
        <end position="22"/>
    </location>
</feature>
<dbReference type="HOGENOM" id="CLU_108608_0_0_1"/>
<dbReference type="InParanoid" id="A0A0C2WI00"/>
<dbReference type="OrthoDB" id="3205788at2759"/>
<name>A0A0C2WI00_AMAMK</name>
<dbReference type="Proteomes" id="UP000054549">
    <property type="component" value="Unassembled WGS sequence"/>
</dbReference>
<reference evidence="3 4" key="1">
    <citation type="submission" date="2014-04" db="EMBL/GenBank/DDBJ databases">
        <title>Evolutionary Origins and Diversification of the Mycorrhizal Mutualists.</title>
        <authorList>
            <consortium name="DOE Joint Genome Institute"/>
            <consortium name="Mycorrhizal Genomics Consortium"/>
            <person name="Kohler A."/>
            <person name="Kuo A."/>
            <person name="Nagy L.G."/>
            <person name="Floudas D."/>
            <person name="Copeland A."/>
            <person name="Barry K.W."/>
            <person name="Cichocki N."/>
            <person name="Veneault-Fourrey C."/>
            <person name="LaButti K."/>
            <person name="Lindquist E.A."/>
            <person name="Lipzen A."/>
            <person name="Lundell T."/>
            <person name="Morin E."/>
            <person name="Murat C."/>
            <person name="Riley R."/>
            <person name="Ohm R."/>
            <person name="Sun H."/>
            <person name="Tunlid A."/>
            <person name="Henrissat B."/>
            <person name="Grigoriev I.V."/>
            <person name="Hibbett D.S."/>
            <person name="Martin F."/>
        </authorList>
    </citation>
    <scope>NUCLEOTIDE SEQUENCE [LARGE SCALE GENOMIC DNA]</scope>
    <source>
        <strain evidence="3 4">Koide BX008</strain>
    </source>
</reference>
<sequence length="193" mass="23104">MRRTQSRTHIDPDDESVHEESEDNVKVPLLKPIEYDGSPDPLKFFRFLTQGMAYLREGKIPRESQLIRLSYFLKGKAYKFYASEVEYEVEDWNLQQFFDELFNYCFPPDFRMQQMEKLNRMRQGNLRVREYAAELKLLYRTIGTISEREMVTKLWNGMRISLQRALWKGCLDPESSTWDQIVRTAERHEIADS</sequence>
<evidence type="ECO:0000256" key="1">
    <source>
        <dbReference type="SAM" id="MobiDB-lite"/>
    </source>
</evidence>
<keyword evidence="4" id="KW-1185">Reference proteome</keyword>
<dbReference type="STRING" id="946122.A0A0C2WI00"/>
<proteinExistence type="predicted"/>
<feature type="region of interest" description="Disordered" evidence="1">
    <location>
        <begin position="1"/>
        <end position="24"/>
    </location>
</feature>
<evidence type="ECO:0000313" key="4">
    <source>
        <dbReference type="Proteomes" id="UP000054549"/>
    </source>
</evidence>
<gene>
    <name evidence="3" type="ORF">M378DRAFT_82900</name>
</gene>
<dbReference type="AlphaFoldDB" id="A0A0C2WI00"/>
<accession>A0A0C2WI00</accession>
<dbReference type="EMBL" id="KN818288">
    <property type="protein sequence ID" value="KIL61107.1"/>
    <property type="molecule type" value="Genomic_DNA"/>
</dbReference>
<evidence type="ECO:0000313" key="3">
    <source>
        <dbReference type="EMBL" id="KIL61107.1"/>
    </source>
</evidence>
<feature type="non-terminal residue" evidence="3">
    <location>
        <position position="193"/>
    </location>
</feature>
<feature type="domain" description="Retrotransposon gag" evidence="2">
    <location>
        <begin position="71"/>
        <end position="159"/>
    </location>
</feature>
<organism evidence="3 4">
    <name type="scientific">Amanita muscaria (strain Koide BX008)</name>
    <dbReference type="NCBI Taxonomy" id="946122"/>
    <lineage>
        <taxon>Eukaryota</taxon>
        <taxon>Fungi</taxon>
        <taxon>Dikarya</taxon>
        <taxon>Basidiomycota</taxon>
        <taxon>Agaricomycotina</taxon>
        <taxon>Agaricomycetes</taxon>
        <taxon>Agaricomycetidae</taxon>
        <taxon>Agaricales</taxon>
        <taxon>Pluteineae</taxon>
        <taxon>Amanitaceae</taxon>
        <taxon>Amanita</taxon>
    </lineage>
</organism>